<evidence type="ECO:0000259" key="7">
    <source>
        <dbReference type="PROSITE" id="PS51456"/>
    </source>
</evidence>
<sequence length="542" mass="60114">MCDVDEAAASATAALVDEATGGPVVGSEPFTLSTIACAVRPANPLFTADMTALRYLHEASLVKNLHDRWIADERQPYTSMSNVLIAVNPLRYLTAVDKSMYVRQSLDMSPPHPFHVAENAYRQLRSVRQNQSIVISGESGSGKTETSKIILDFLTDRSGLGSMSSGADNAHEHALGDRLMKTIPILESFGNAKTHRNHNSSRFGKYMRLQFSPDVDLSSTALHLTGASIDTYLLETSRVVHPPTGERNFHVLYELLRSGDAKLLNDLKLIPNPYMPKDPRLSNCDAWLDMYHYLNRSGCTHSEFLNDRANFQKLKDALVFAGIDAVQLLQIVAGVLHLGNVTFYEEDTAEGLTAAIHREGDAPDASIDVVADLLGIKADDLIDALLKKKIERTKGSFQRRGSVYFVGKTKQQAAYSRDTVAKMIYNQVFSALMVQCADILEYNAALQDELAYIGVLDIFGFEDFHPKNQNSFEQLLINYANEALQSMFNLCILKAEQELYQAENIWAPQNASLLFPFAPRPVDGLDGVFNIAHAYAHIIYSL</sequence>
<dbReference type="Pfam" id="PF00063">
    <property type="entry name" value="Myosin_head"/>
    <property type="match status" value="1"/>
</dbReference>
<evidence type="ECO:0000313" key="9">
    <source>
        <dbReference type="Proteomes" id="UP000265427"/>
    </source>
</evidence>
<dbReference type="InterPro" id="IPR036961">
    <property type="entry name" value="Kinesin_motor_dom_sf"/>
</dbReference>
<dbReference type="InterPro" id="IPR001609">
    <property type="entry name" value="Myosin_head_motor_dom-like"/>
</dbReference>
<evidence type="ECO:0000256" key="1">
    <source>
        <dbReference type="ARBA" id="ARBA00022741"/>
    </source>
</evidence>
<keyword evidence="4 6" id="KW-0505">Motor protein</keyword>
<keyword evidence="5 6" id="KW-0009">Actin-binding</keyword>
<dbReference type="GO" id="GO:0016459">
    <property type="term" value="C:myosin complex"/>
    <property type="evidence" value="ECO:0007669"/>
    <property type="project" value="UniProtKB-KW"/>
</dbReference>
<dbReference type="GO" id="GO:0016020">
    <property type="term" value="C:membrane"/>
    <property type="evidence" value="ECO:0007669"/>
    <property type="project" value="TreeGrafter"/>
</dbReference>
<feature type="domain" description="Myosin motor" evidence="7">
    <location>
        <begin position="45"/>
        <end position="542"/>
    </location>
</feature>
<evidence type="ECO:0000313" key="8">
    <source>
        <dbReference type="EMBL" id="RHY22412.1"/>
    </source>
</evidence>
<keyword evidence="1 6" id="KW-0547">Nucleotide-binding</keyword>
<accession>A0A397BUM7</accession>
<dbReference type="Proteomes" id="UP000265427">
    <property type="component" value="Unassembled WGS sequence"/>
</dbReference>
<protein>
    <recommendedName>
        <fullName evidence="7">Myosin motor domain-containing protein</fullName>
    </recommendedName>
</protein>
<reference evidence="8 9" key="1">
    <citation type="submission" date="2018-08" db="EMBL/GenBank/DDBJ databases">
        <title>Aphanomyces genome sequencing and annotation.</title>
        <authorList>
            <person name="Minardi D."/>
            <person name="Oidtmann B."/>
            <person name="Van Der Giezen M."/>
            <person name="Studholme D.J."/>
        </authorList>
    </citation>
    <scope>NUCLEOTIDE SEQUENCE [LARGE SCALE GENOMIC DNA]</scope>
    <source>
        <strain evidence="8 9">Kv</strain>
    </source>
</reference>
<evidence type="ECO:0000256" key="4">
    <source>
        <dbReference type="ARBA" id="ARBA00023175"/>
    </source>
</evidence>
<dbReference type="PRINTS" id="PR00193">
    <property type="entry name" value="MYOSINHEAVY"/>
</dbReference>
<dbReference type="Gene3D" id="1.20.58.530">
    <property type="match status" value="1"/>
</dbReference>
<evidence type="ECO:0000256" key="2">
    <source>
        <dbReference type="ARBA" id="ARBA00022840"/>
    </source>
</evidence>
<proteinExistence type="inferred from homology"/>
<comment type="caution">
    <text evidence="6">Lacks conserved residue(s) required for the propagation of feature annotation.</text>
</comment>
<dbReference type="SMART" id="SM00242">
    <property type="entry name" value="MYSc"/>
    <property type="match status" value="1"/>
</dbReference>
<dbReference type="GO" id="GO:0007015">
    <property type="term" value="P:actin filament organization"/>
    <property type="evidence" value="ECO:0007669"/>
    <property type="project" value="TreeGrafter"/>
</dbReference>
<dbReference type="AlphaFoldDB" id="A0A397BUM7"/>
<dbReference type="PANTHER" id="PTHR13140">
    <property type="entry name" value="MYOSIN"/>
    <property type="match status" value="1"/>
</dbReference>
<name>A0A397BUM7_APHAT</name>
<gene>
    <name evidence="8" type="ORF">DYB36_011697</name>
</gene>
<evidence type="ECO:0000256" key="5">
    <source>
        <dbReference type="ARBA" id="ARBA00023203"/>
    </source>
</evidence>
<dbReference type="GO" id="GO:0051015">
    <property type="term" value="F:actin filament binding"/>
    <property type="evidence" value="ECO:0007669"/>
    <property type="project" value="TreeGrafter"/>
</dbReference>
<comment type="similarity">
    <text evidence="6">Belongs to the TRAFAC class myosin-kinesin ATPase superfamily. Myosin family.</text>
</comment>
<evidence type="ECO:0000256" key="3">
    <source>
        <dbReference type="ARBA" id="ARBA00023123"/>
    </source>
</evidence>
<organism evidence="8 9">
    <name type="scientific">Aphanomyces astaci</name>
    <name type="common">Crayfish plague agent</name>
    <dbReference type="NCBI Taxonomy" id="112090"/>
    <lineage>
        <taxon>Eukaryota</taxon>
        <taxon>Sar</taxon>
        <taxon>Stramenopiles</taxon>
        <taxon>Oomycota</taxon>
        <taxon>Saprolegniomycetes</taxon>
        <taxon>Saprolegniales</taxon>
        <taxon>Verrucalvaceae</taxon>
        <taxon>Aphanomyces</taxon>
    </lineage>
</organism>
<dbReference type="GO" id="GO:0000146">
    <property type="term" value="F:microfilament motor activity"/>
    <property type="evidence" value="ECO:0007669"/>
    <property type="project" value="TreeGrafter"/>
</dbReference>
<dbReference type="GO" id="GO:0005737">
    <property type="term" value="C:cytoplasm"/>
    <property type="evidence" value="ECO:0007669"/>
    <property type="project" value="TreeGrafter"/>
</dbReference>
<dbReference type="Gene3D" id="1.20.120.720">
    <property type="entry name" value="Myosin VI head, motor domain, U50 subdomain"/>
    <property type="match status" value="1"/>
</dbReference>
<dbReference type="GO" id="GO:0005524">
    <property type="term" value="F:ATP binding"/>
    <property type="evidence" value="ECO:0007669"/>
    <property type="project" value="UniProtKB-UniRule"/>
</dbReference>
<feature type="binding site" evidence="6">
    <location>
        <begin position="137"/>
        <end position="144"/>
    </location>
    <ligand>
        <name>ATP</name>
        <dbReference type="ChEBI" id="CHEBI:30616"/>
    </ligand>
</feature>
<dbReference type="PANTHER" id="PTHR13140:SF845">
    <property type="entry name" value="MYOSIN-LIKE PROTEIN"/>
    <property type="match status" value="1"/>
</dbReference>
<dbReference type="SUPFAM" id="SSF52540">
    <property type="entry name" value="P-loop containing nucleoside triphosphate hydrolases"/>
    <property type="match status" value="1"/>
</dbReference>
<dbReference type="PROSITE" id="PS51456">
    <property type="entry name" value="MYOSIN_MOTOR"/>
    <property type="match status" value="1"/>
</dbReference>
<dbReference type="InterPro" id="IPR027417">
    <property type="entry name" value="P-loop_NTPase"/>
</dbReference>
<dbReference type="Gene3D" id="3.40.850.10">
    <property type="entry name" value="Kinesin motor domain"/>
    <property type="match status" value="1"/>
</dbReference>
<keyword evidence="2 6" id="KW-0067">ATP-binding</keyword>
<dbReference type="VEuPathDB" id="FungiDB:H257_00338"/>
<dbReference type="EMBL" id="QUSZ01002374">
    <property type="protein sequence ID" value="RHY22412.1"/>
    <property type="molecule type" value="Genomic_DNA"/>
</dbReference>
<comment type="caution">
    <text evidence="8">The sequence shown here is derived from an EMBL/GenBank/DDBJ whole genome shotgun (WGS) entry which is preliminary data.</text>
</comment>
<evidence type="ECO:0000256" key="6">
    <source>
        <dbReference type="PROSITE-ProRule" id="PRU00782"/>
    </source>
</evidence>
<keyword evidence="3 6" id="KW-0518">Myosin</keyword>